<dbReference type="RefSeq" id="WP_162173777.1">
    <property type="nucleotide sequence ID" value="NZ_ARYK01000002.1"/>
</dbReference>
<dbReference type="Proteomes" id="UP000025171">
    <property type="component" value="Unassembled WGS sequence"/>
</dbReference>
<evidence type="ECO:0000313" key="10">
    <source>
        <dbReference type="Proteomes" id="UP000025171"/>
    </source>
</evidence>
<dbReference type="InterPro" id="IPR052161">
    <property type="entry name" value="Mycobact_Acyl-CoA_DH"/>
</dbReference>
<accession>A0A059FRY8</accession>
<dbReference type="InterPro" id="IPR009075">
    <property type="entry name" value="AcylCo_DH/oxidase_C"/>
</dbReference>
<dbReference type="InterPro" id="IPR009100">
    <property type="entry name" value="AcylCoA_DH/oxidase_NM_dom_sf"/>
</dbReference>
<feature type="domain" description="Acyl-CoA dehydrogenase/oxidase N-terminal" evidence="8">
    <location>
        <begin position="13"/>
        <end position="91"/>
    </location>
</feature>
<dbReference type="EMBL" id="ARYK01000002">
    <property type="protein sequence ID" value="KCZ93218.1"/>
    <property type="molecule type" value="Genomic_DNA"/>
</dbReference>
<dbReference type="InterPro" id="IPR046373">
    <property type="entry name" value="Acyl-CoA_Oxase/DH_mid-dom_sf"/>
</dbReference>
<gene>
    <name evidence="9" type="ORF">HJO_05165</name>
</gene>
<dbReference type="PATRIC" id="fig|1280950.3.peg.1040"/>
<dbReference type="InterPro" id="IPR006091">
    <property type="entry name" value="Acyl-CoA_Oxase/DH_mid-dom"/>
</dbReference>
<dbReference type="Gene3D" id="2.40.110.10">
    <property type="entry name" value="Butyryl-CoA Dehydrogenase, subunit A, domain 2"/>
    <property type="match status" value="1"/>
</dbReference>
<keyword evidence="3" id="KW-0285">Flavoprotein</keyword>
<keyword evidence="5" id="KW-0560">Oxidoreductase</keyword>
<keyword evidence="4" id="KW-0274">FAD</keyword>
<evidence type="ECO:0000256" key="5">
    <source>
        <dbReference type="ARBA" id="ARBA00023002"/>
    </source>
</evidence>
<dbReference type="Gene3D" id="1.20.140.10">
    <property type="entry name" value="Butyryl-CoA Dehydrogenase, subunit A, domain 3"/>
    <property type="match status" value="2"/>
</dbReference>
<dbReference type="SUPFAM" id="SSF56645">
    <property type="entry name" value="Acyl-CoA dehydrogenase NM domain-like"/>
    <property type="match status" value="2"/>
</dbReference>
<dbReference type="STRING" id="1280950.HJO_05165"/>
<dbReference type="GO" id="GO:0050660">
    <property type="term" value="F:flavin adenine dinucleotide binding"/>
    <property type="evidence" value="ECO:0007669"/>
    <property type="project" value="InterPro"/>
</dbReference>
<dbReference type="AlphaFoldDB" id="A0A059FRY8"/>
<evidence type="ECO:0000313" key="9">
    <source>
        <dbReference type="EMBL" id="KCZ93218.1"/>
    </source>
</evidence>
<dbReference type="PANTHER" id="PTHR43292:SF4">
    <property type="entry name" value="ACYL-COA DEHYDROGENASE FADE34"/>
    <property type="match status" value="1"/>
</dbReference>
<evidence type="ECO:0000259" key="7">
    <source>
        <dbReference type="Pfam" id="PF02770"/>
    </source>
</evidence>
<comment type="similarity">
    <text evidence="2">Belongs to the acyl-CoA dehydrogenase family.</text>
</comment>
<dbReference type="GO" id="GO:0016627">
    <property type="term" value="F:oxidoreductase activity, acting on the CH-CH group of donors"/>
    <property type="evidence" value="ECO:0007669"/>
    <property type="project" value="InterPro"/>
</dbReference>
<feature type="domain" description="Acyl-CoA oxidase/dehydrogenase middle" evidence="7">
    <location>
        <begin position="498"/>
        <end position="590"/>
    </location>
</feature>
<keyword evidence="10" id="KW-1185">Reference proteome</keyword>
<protein>
    <submittedName>
        <fullName evidence="9">Acyl-CoA dehydrogenase domain-containing protein</fullName>
    </submittedName>
</protein>
<dbReference type="GO" id="GO:0005886">
    <property type="term" value="C:plasma membrane"/>
    <property type="evidence" value="ECO:0007669"/>
    <property type="project" value="TreeGrafter"/>
</dbReference>
<dbReference type="OrthoDB" id="9775090at2"/>
<name>A0A059FRY8_9PROT</name>
<organism evidence="9 10">
    <name type="scientific">Hyphomonas johnsonii MHS-2</name>
    <dbReference type="NCBI Taxonomy" id="1280950"/>
    <lineage>
        <taxon>Bacteria</taxon>
        <taxon>Pseudomonadati</taxon>
        <taxon>Pseudomonadota</taxon>
        <taxon>Alphaproteobacteria</taxon>
        <taxon>Hyphomonadales</taxon>
        <taxon>Hyphomonadaceae</taxon>
        <taxon>Hyphomonas</taxon>
    </lineage>
</organism>
<dbReference type="Pfam" id="PF00441">
    <property type="entry name" value="Acyl-CoA_dh_1"/>
    <property type="match status" value="2"/>
</dbReference>
<dbReference type="FunFam" id="2.40.110.10:FF:000011">
    <property type="entry name" value="Acyl-CoA dehydrogenase FadE34"/>
    <property type="match status" value="1"/>
</dbReference>
<dbReference type="Pfam" id="PF02771">
    <property type="entry name" value="Acyl-CoA_dh_N"/>
    <property type="match status" value="2"/>
</dbReference>
<evidence type="ECO:0000256" key="3">
    <source>
        <dbReference type="ARBA" id="ARBA00022630"/>
    </source>
</evidence>
<feature type="domain" description="Acyl-CoA dehydrogenase/oxidase C-terminal" evidence="6">
    <location>
        <begin position="222"/>
        <end position="352"/>
    </location>
</feature>
<dbReference type="InterPro" id="IPR037069">
    <property type="entry name" value="AcylCoA_DH/ox_N_sf"/>
</dbReference>
<dbReference type="PANTHER" id="PTHR43292">
    <property type="entry name" value="ACYL-COA DEHYDROGENASE"/>
    <property type="match status" value="1"/>
</dbReference>
<sequence>MSFNMLSYSIMRSDEQEQLDRTVRRLVSDRSAARKAAENVSGTDPELLSQLGALGLLGISLPSDMDGSELGLAEECIVVEALGEQVAPVPIVSIYLACHILSACPDATDVAAALASGQTVAGPLINADGSFPNALVTPGIECATHLSSDVPFAFEGTSLTSFLVHADDAWWVVDAHGPGVERSDLKSLDTTRPMARVKLVEAPAKRIGCFPPGDLQKIAQCLIAAEAVGVAQGALNLITEYALQREQFGQPIGRFQAIKQNLANCLLKLESGRSSLWGALRSVADGVPDGAASHLAKAAATEAASFAASESVQMHGAIGCTWEHDLHLLMRRSKHCEISFGSPSSHLQRLGEKALELYGAKRRKSGSSNKPEQDIGFVPSQADADFLIEFQTWLDEHAPPEKISQLRRADLAGRRAWQAEMAEGNWAGIHWPVEYGGRAASFTQQVLYYAELTKRGVPPLPGNRGLMLVGPTLFTHGTDEQKKLLEPTRRADILWAGGFSERGAGSDLASLSTRAVVDDEKLVINGHKIWTSQAQYADWMYALVRTGPQHPKRDGISVVVFPMDAPGVEVRPIRRNNGDYHFNEVFFNDVTIPLSSLIGPKNAGWSVNRTTMQGEHLTNFLGAHASQARTIRRIAGMLQQREAESGLDVGLRQRFNTLWSTTQIIHLHGLRNVARFTSGADVGSESSITKIVGQENEKAMFEFLIDVMGSAGLEESIWTSAYLSTRASTIGGGTSEIHRNKLAERVLGMPRDLWADEEVDIAQAAE</sequence>
<dbReference type="SUPFAM" id="SSF47203">
    <property type="entry name" value="Acyl-CoA dehydrogenase C-terminal domain-like"/>
    <property type="match status" value="2"/>
</dbReference>
<dbReference type="eggNOG" id="COG1960">
    <property type="taxonomic scope" value="Bacteria"/>
</dbReference>
<dbReference type="Gene3D" id="1.10.540.10">
    <property type="entry name" value="Acyl-CoA dehydrogenase/oxidase, N-terminal domain"/>
    <property type="match status" value="2"/>
</dbReference>
<proteinExistence type="inferred from homology"/>
<feature type="domain" description="Acyl-CoA dehydrogenase/oxidase C-terminal" evidence="6">
    <location>
        <begin position="602"/>
        <end position="747"/>
    </location>
</feature>
<feature type="domain" description="Acyl-CoA dehydrogenase/oxidase N-terminal" evidence="8">
    <location>
        <begin position="391"/>
        <end position="483"/>
    </location>
</feature>
<evidence type="ECO:0000256" key="1">
    <source>
        <dbReference type="ARBA" id="ARBA00001974"/>
    </source>
</evidence>
<evidence type="ECO:0000259" key="6">
    <source>
        <dbReference type="Pfam" id="PF00441"/>
    </source>
</evidence>
<evidence type="ECO:0000256" key="4">
    <source>
        <dbReference type="ARBA" id="ARBA00022827"/>
    </source>
</evidence>
<evidence type="ECO:0000256" key="2">
    <source>
        <dbReference type="ARBA" id="ARBA00009347"/>
    </source>
</evidence>
<comment type="caution">
    <text evidence="9">The sequence shown here is derived from an EMBL/GenBank/DDBJ whole genome shotgun (WGS) entry which is preliminary data.</text>
</comment>
<comment type="cofactor">
    <cofactor evidence="1">
        <name>FAD</name>
        <dbReference type="ChEBI" id="CHEBI:57692"/>
    </cofactor>
</comment>
<dbReference type="InterPro" id="IPR013786">
    <property type="entry name" value="AcylCoA_DH/ox_N"/>
</dbReference>
<evidence type="ECO:0000259" key="8">
    <source>
        <dbReference type="Pfam" id="PF02771"/>
    </source>
</evidence>
<dbReference type="Pfam" id="PF02770">
    <property type="entry name" value="Acyl-CoA_dh_M"/>
    <property type="match status" value="1"/>
</dbReference>
<reference evidence="9 10" key="1">
    <citation type="journal article" date="2014" name="Antonie Van Leeuwenhoek">
        <title>Hyphomonas beringensis sp. nov. and Hyphomonas chukchiensis sp. nov., isolated from surface seawater of the Bering Sea and Chukchi Sea.</title>
        <authorList>
            <person name="Li C."/>
            <person name="Lai Q."/>
            <person name="Li G."/>
            <person name="Dong C."/>
            <person name="Wang J."/>
            <person name="Liao Y."/>
            <person name="Shao Z."/>
        </authorList>
    </citation>
    <scope>NUCLEOTIDE SEQUENCE [LARGE SCALE GENOMIC DNA]</scope>
    <source>
        <strain evidence="9 10">MHS-2</strain>
    </source>
</reference>
<dbReference type="InterPro" id="IPR036250">
    <property type="entry name" value="AcylCo_DH-like_C"/>
</dbReference>